<feature type="transmembrane region" description="Helical" evidence="1">
    <location>
        <begin position="20"/>
        <end position="49"/>
    </location>
</feature>
<keyword evidence="1" id="KW-0472">Membrane</keyword>
<dbReference type="STRING" id="45496.SAMN04488079_11746"/>
<evidence type="ECO:0000313" key="3">
    <source>
        <dbReference type="Proteomes" id="UP000198924"/>
    </source>
</evidence>
<dbReference type="EMBL" id="FOSH01000017">
    <property type="protein sequence ID" value="SFK63821.1"/>
    <property type="molecule type" value="Genomic_DNA"/>
</dbReference>
<evidence type="ECO:0000256" key="1">
    <source>
        <dbReference type="SAM" id="Phobius"/>
    </source>
</evidence>
<keyword evidence="1" id="KW-0812">Transmembrane</keyword>
<dbReference type="RefSeq" id="WP_091715385.1">
    <property type="nucleotide sequence ID" value="NZ_FOSH01000017.1"/>
</dbReference>
<dbReference type="AlphaFoldDB" id="A0A1I4B746"/>
<dbReference type="Proteomes" id="UP000198924">
    <property type="component" value="Unassembled WGS sequence"/>
</dbReference>
<accession>A0A1I4B746</accession>
<organism evidence="2 3">
    <name type="scientific">Methylophaga sulfidovorans</name>
    <dbReference type="NCBI Taxonomy" id="45496"/>
    <lineage>
        <taxon>Bacteria</taxon>
        <taxon>Pseudomonadati</taxon>
        <taxon>Pseudomonadota</taxon>
        <taxon>Gammaproteobacteria</taxon>
        <taxon>Thiotrichales</taxon>
        <taxon>Piscirickettsiaceae</taxon>
        <taxon>Methylophaga</taxon>
    </lineage>
</organism>
<keyword evidence="1" id="KW-1133">Transmembrane helix</keyword>
<dbReference type="OrthoDB" id="5766995at2"/>
<protein>
    <recommendedName>
        <fullName evidence="4">Lipase</fullName>
    </recommendedName>
</protein>
<evidence type="ECO:0008006" key="4">
    <source>
        <dbReference type="Google" id="ProtNLM"/>
    </source>
</evidence>
<keyword evidence="3" id="KW-1185">Reference proteome</keyword>
<name>A0A1I4B746_9GAMM</name>
<gene>
    <name evidence="2" type="ORF">SAMN04488079_11746</name>
</gene>
<evidence type="ECO:0000313" key="2">
    <source>
        <dbReference type="EMBL" id="SFK63821.1"/>
    </source>
</evidence>
<dbReference type="Pfam" id="PF14333">
    <property type="entry name" value="DUF4389"/>
    <property type="match status" value="1"/>
</dbReference>
<sequence length="106" mass="12466">MDNEQLKENISNKNQWTRIIYMVLFAIILYLSMMVVWLVVFVQLLFALFTGKPNHDIADFAADLSQYVYRVVAFLTYTSEQRPFPFNDWKGNAFSTEVKSQQDDIN</sequence>
<proteinExistence type="predicted"/>
<reference evidence="3" key="1">
    <citation type="submission" date="2016-10" db="EMBL/GenBank/DDBJ databases">
        <authorList>
            <person name="Varghese N."/>
            <person name="Submissions S."/>
        </authorList>
    </citation>
    <scope>NUCLEOTIDE SEQUENCE [LARGE SCALE GENOMIC DNA]</scope>
    <source>
        <strain evidence="3">DSM 11578</strain>
    </source>
</reference>
<dbReference type="InterPro" id="IPR025498">
    <property type="entry name" value="DUF4389"/>
</dbReference>